<gene>
    <name evidence="2" type="ORF">A3G33_01645</name>
</gene>
<sequence length="1023" mass="115490">MVRKIATFLLIASFVFTNSTYSQSTPSVSDSVSAASQGLNPVADEAKVDSGRINSISGLTPYDISIPEEFGSIEEVYQGAKDAPLVVHIQNVHANYKAQVNIKNILNHLTEKYGFSLIQTEGAVSKLDPTVLKFSFVPEANLKVVDYMMREGRITGADAFAVETAMPIDMYGLEDDRYYLENLRLFKAVFSHRQEIDQFLINVDRLINSVGRSLFPQDLMEMTRKTKTFSENKIDLIDYLLFLSKTAEAHQLKALTNLEELATYPNLVRLVRLYFLEQELNQNELKKESESLKAVFGQKAPEAEETKQILSHLETPEKGMKPREYFSKLTDLTERAEVSTLGYPQIRKFAEYLIFQDEINREGLFSEMKTYEAYLEQELFKNPEEQALLALIQYDNLLQQYFRLGMSRETLALYLKNQDKIKPSWISAHFEELARTHQINFPVMPDLAKLDSYMGEVERYYQLVLERDRIFSEKIFSQLKTSNQQKTIVLTGGFHKDGLVQSYKKENISYVIVSPKVDVKEGNENYLKVMLDEDAVVGSVFAGTFALEVVNLMSQATWSYAEKWILATRAALTLAAARLASAQMTNEAFLEAMNGYLGTYEKKFDSRTITTRVTFANLSETFATVTMKIKIFVSATEFQEFELVAEVNVKNGNFTVRPVASKPLTRPAAIIPQQPVAVRPIGGMLEVAQRFKAPRNLSPQTRAEARRSSLPVGVVVPDTGLSLEDVNALWRLETPEQVSELRRELETNPEASLTDLVVKIVARSNRETAMITEEAIRRTVQNPVRAQRLMLIETVKQTTPHILAVPLEKDASLEIKNARIQSALRTLQLNAAAVVVVYGENVKSSFGHLFKDENIRMRVTLKDVDDDQMAIEAIRKDLSASFSRYYDKARRPGGFTGTNLKMNGHIRVLNPGGRFGRQLSVGLGERSRYGNFLELQSVLDEVGSKDPSLRTAVANVEIRMLDWLSVGGNVDEIKGKTAELLRTNGFENFLINQGKNIWRISTAQMVLDLIRELNNDRALAVAA</sequence>
<evidence type="ECO:0000256" key="1">
    <source>
        <dbReference type="SAM" id="SignalP"/>
    </source>
</evidence>
<evidence type="ECO:0000313" key="2">
    <source>
        <dbReference type="EMBL" id="OGW96818.1"/>
    </source>
</evidence>
<dbReference type="AlphaFoldDB" id="A0A1G1KV31"/>
<dbReference type="Proteomes" id="UP000178187">
    <property type="component" value="Unassembled WGS sequence"/>
</dbReference>
<name>A0A1G1KV31_9BACT</name>
<accession>A0A1G1KV31</accession>
<proteinExistence type="predicted"/>
<evidence type="ECO:0008006" key="4">
    <source>
        <dbReference type="Google" id="ProtNLM"/>
    </source>
</evidence>
<protein>
    <recommendedName>
        <fullName evidence="4">Haem-binding uptake Tiki superfamily ChaN domain-containing protein</fullName>
    </recommendedName>
</protein>
<reference evidence="2 3" key="1">
    <citation type="journal article" date="2016" name="Nat. Commun.">
        <title>Thousands of microbial genomes shed light on interconnected biogeochemical processes in an aquifer system.</title>
        <authorList>
            <person name="Anantharaman K."/>
            <person name="Brown C.T."/>
            <person name="Hug L.A."/>
            <person name="Sharon I."/>
            <person name="Castelle C.J."/>
            <person name="Probst A.J."/>
            <person name="Thomas B.C."/>
            <person name="Singh A."/>
            <person name="Wilkins M.J."/>
            <person name="Karaoz U."/>
            <person name="Brodie E.L."/>
            <person name="Williams K.H."/>
            <person name="Hubbard S.S."/>
            <person name="Banfield J.F."/>
        </authorList>
    </citation>
    <scope>NUCLEOTIDE SEQUENCE [LARGE SCALE GENOMIC DNA]</scope>
</reference>
<feature type="signal peptide" evidence="1">
    <location>
        <begin position="1"/>
        <end position="24"/>
    </location>
</feature>
<evidence type="ECO:0000313" key="3">
    <source>
        <dbReference type="Proteomes" id="UP000178187"/>
    </source>
</evidence>
<feature type="chain" id="PRO_5009576564" description="Haem-binding uptake Tiki superfamily ChaN domain-containing protein" evidence="1">
    <location>
        <begin position="25"/>
        <end position="1023"/>
    </location>
</feature>
<comment type="caution">
    <text evidence="2">The sequence shown here is derived from an EMBL/GenBank/DDBJ whole genome shotgun (WGS) entry which is preliminary data.</text>
</comment>
<organism evidence="2 3">
    <name type="scientific">Candidatus Danuiimicrobium aquiferis</name>
    <dbReference type="NCBI Taxonomy" id="1801832"/>
    <lineage>
        <taxon>Bacteria</taxon>
        <taxon>Pseudomonadati</taxon>
        <taxon>Candidatus Omnitrophota</taxon>
        <taxon>Candidatus Danuiimicrobium</taxon>
    </lineage>
</organism>
<keyword evidence="1" id="KW-0732">Signal</keyword>
<dbReference type="EMBL" id="MHFR01000048">
    <property type="protein sequence ID" value="OGW96818.1"/>
    <property type="molecule type" value="Genomic_DNA"/>
</dbReference>